<proteinExistence type="predicted"/>
<reference evidence="1 2" key="1">
    <citation type="submission" date="2018-08" db="EMBL/GenBank/DDBJ databases">
        <title>Verrucosispora craniellae sp. nov., isolated from a marine sponge in the South China Sea.</title>
        <authorList>
            <person name="Li L."/>
            <person name="Lin H.W."/>
        </authorList>
    </citation>
    <scope>NUCLEOTIDE SEQUENCE [LARGE SCALE GENOMIC DNA]</scope>
    <source>
        <strain evidence="1 2">LHW63014</strain>
    </source>
</reference>
<dbReference type="EMBL" id="QVFU01000077">
    <property type="protein sequence ID" value="RFS43183.1"/>
    <property type="molecule type" value="Genomic_DNA"/>
</dbReference>
<evidence type="ECO:0000313" key="1">
    <source>
        <dbReference type="EMBL" id="RFS43183.1"/>
    </source>
</evidence>
<protein>
    <submittedName>
        <fullName evidence="1">Uncharacterized protein</fullName>
    </submittedName>
</protein>
<organism evidence="1 2">
    <name type="scientific">Micromonospora craniellae</name>
    <dbReference type="NCBI Taxonomy" id="2294034"/>
    <lineage>
        <taxon>Bacteria</taxon>
        <taxon>Bacillati</taxon>
        <taxon>Actinomycetota</taxon>
        <taxon>Actinomycetes</taxon>
        <taxon>Micromonosporales</taxon>
        <taxon>Micromonosporaceae</taxon>
        <taxon>Micromonospora</taxon>
    </lineage>
</organism>
<dbReference type="Proteomes" id="UP000262621">
    <property type="component" value="Unassembled WGS sequence"/>
</dbReference>
<accession>A0A372FR29</accession>
<dbReference type="AlphaFoldDB" id="A0A372FR29"/>
<comment type="caution">
    <text evidence="1">The sequence shown here is derived from an EMBL/GenBank/DDBJ whole genome shotgun (WGS) entry which is preliminary data.</text>
</comment>
<sequence>MHVFEDVYAPMKPYYRESGEDRPVGRLSVRVRFDLDDAPVEAWQVVWKRSKAGAARQEVARVECRPVDDLHTGSVIYELLENRPEPGCAYGICWRWQAGSSRDLAAGLAMPPASLGAARSGVIYPAGPR</sequence>
<name>A0A372FR29_9ACTN</name>
<evidence type="ECO:0000313" key="2">
    <source>
        <dbReference type="Proteomes" id="UP000262621"/>
    </source>
</evidence>
<gene>
    <name evidence="1" type="ORF">D0Q02_29190</name>
</gene>
<keyword evidence="2" id="KW-1185">Reference proteome</keyword>